<accession>A0ACA9YA26</accession>
<gene>
    <name evidence="1" type="ORF">CLIB1444_07S05248</name>
</gene>
<name>A0ACA9YA26_9ASCO</name>
<evidence type="ECO:0000313" key="1">
    <source>
        <dbReference type="EMBL" id="CAH6721912.1"/>
    </source>
</evidence>
<sequence length="79" mass="9166">MSSIIRRPIILGLLSGLAVPPLATKFFLQPYIIDSKYNEIDALKYDLDTIGWHVRNLEEFKGVKEEDIYVPVSYFQGRY</sequence>
<keyword evidence="2" id="KW-1185">Reference proteome</keyword>
<reference evidence="1" key="1">
    <citation type="submission" date="2022-06" db="EMBL/GenBank/DDBJ databases">
        <authorList>
            <person name="Legras J.-L."/>
            <person name="Devillers H."/>
            <person name="Grondin C."/>
        </authorList>
    </citation>
    <scope>NUCLEOTIDE SEQUENCE</scope>
    <source>
        <strain evidence="1">CLIB 1444</strain>
    </source>
</reference>
<comment type="caution">
    <text evidence="1">The sequence shown here is derived from an EMBL/GenBank/DDBJ whole genome shotgun (WGS) entry which is preliminary data.</text>
</comment>
<protein>
    <submittedName>
        <fullName evidence="1">Uncharacterized protein</fullName>
    </submittedName>
</protein>
<dbReference type="Proteomes" id="UP001152531">
    <property type="component" value="Unassembled WGS sequence"/>
</dbReference>
<proteinExistence type="predicted"/>
<dbReference type="EMBL" id="CALSDN010000007">
    <property type="protein sequence ID" value="CAH6721912.1"/>
    <property type="molecule type" value="Genomic_DNA"/>
</dbReference>
<organism evidence="1 2">
    <name type="scientific">[Candida] jaroonii</name>
    <dbReference type="NCBI Taxonomy" id="467808"/>
    <lineage>
        <taxon>Eukaryota</taxon>
        <taxon>Fungi</taxon>
        <taxon>Dikarya</taxon>
        <taxon>Ascomycota</taxon>
        <taxon>Saccharomycotina</taxon>
        <taxon>Pichiomycetes</taxon>
        <taxon>Debaryomycetaceae</taxon>
        <taxon>Yamadazyma</taxon>
    </lineage>
</organism>
<evidence type="ECO:0000313" key="2">
    <source>
        <dbReference type="Proteomes" id="UP001152531"/>
    </source>
</evidence>